<dbReference type="NCBIfam" id="TIGR03696">
    <property type="entry name" value="Rhs_assc_core"/>
    <property type="match status" value="1"/>
</dbReference>
<evidence type="ECO:0000313" key="1">
    <source>
        <dbReference type="EMBL" id="KAB8305010.1"/>
    </source>
</evidence>
<dbReference type="PANTHER" id="PTHR32305:SF15">
    <property type="entry name" value="PROTEIN RHSA-RELATED"/>
    <property type="match status" value="1"/>
</dbReference>
<dbReference type="NCBIfam" id="TIGR01643">
    <property type="entry name" value="YD_repeat_2x"/>
    <property type="match status" value="1"/>
</dbReference>
<dbReference type="PANTHER" id="PTHR32305">
    <property type="match status" value="1"/>
</dbReference>
<evidence type="ECO:0000313" key="2">
    <source>
        <dbReference type="Proteomes" id="UP000326757"/>
    </source>
</evidence>
<keyword evidence="2" id="KW-1185">Reference proteome</keyword>
<dbReference type="EMBL" id="VIGI01000001">
    <property type="protein sequence ID" value="KAB8305010.1"/>
    <property type="molecule type" value="Genomic_DNA"/>
</dbReference>
<dbReference type="Gene3D" id="2.180.10.10">
    <property type="entry name" value="RHS repeat-associated core"/>
    <property type="match status" value="2"/>
</dbReference>
<dbReference type="OrthoDB" id="442731at2759"/>
<dbReference type="InterPro" id="IPR022385">
    <property type="entry name" value="Rhs_assc_core"/>
</dbReference>
<dbReference type="AlphaFoldDB" id="A0A5N6KME5"/>
<dbReference type="InterPro" id="IPR050708">
    <property type="entry name" value="T6SS_VgrG/RHS"/>
</dbReference>
<comment type="caution">
    <text evidence="1">The sequence shown here is derived from an EMBL/GenBank/DDBJ whole genome shotgun (WGS) entry which is preliminary data.</text>
</comment>
<dbReference type="InterPro" id="IPR006530">
    <property type="entry name" value="YD"/>
</dbReference>
<dbReference type="Proteomes" id="UP000326757">
    <property type="component" value="Unassembled WGS sequence"/>
</dbReference>
<gene>
    <name evidence="1" type="ORF">EYC80_004315</name>
</gene>
<protein>
    <submittedName>
        <fullName evidence="1">Uncharacterized protein</fullName>
    </submittedName>
</protein>
<accession>A0A5N6KME5</accession>
<name>A0A5N6KME5_MONLA</name>
<organism evidence="1 2">
    <name type="scientific">Monilinia laxa</name>
    <name type="common">Brown rot fungus</name>
    <name type="synonym">Sclerotinia laxa</name>
    <dbReference type="NCBI Taxonomy" id="61186"/>
    <lineage>
        <taxon>Eukaryota</taxon>
        <taxon>Fungi</taxon>
        <taxon>Dikarya</taxon>
        <taxon>Ascomycota</taxon>
        <taxon>Pezizomycotina</taxon>
        <taxon>Leotiomycetes</taxon>
        <taxon>Helotiales</taxon>
        <taxon>Sclerotiniaceae</taxon>
        <taxon>Monilinia</taxon>
    </lineage>
</organism>
<proteinExistence type="predicted"/>
<sequence>MAEGWIVSHVDEADVETQFEYDQTGRQICTTVSPDTVYEAKEIQEYALLGDTAGYVLTVTDAKGVKNRSITDGLQRVCQVERQDDDGELKLGIYTGTFRTVQEKNYNALGQCTNITDIDWLRVSDGLKKQSADHDYEYNDCGQVCKVTDSNGIITLAITDPITQTYTEGIKDQAKKKASFDSQDYLVQTALMNAGGSTYSKVDYTNDGLGRKIQEKDSLNHTTQYIYDCFNRVSQTTWPDSRIAKTQYADHITDALPRSIQVSDITLGQQPFDGLSQAKSRQVANRKTLLSYEGNSPKPSGITTPNKDNAHLVYDKALKYALKDLTTRDDPYNYQYNPQTAEVCESKNIYCAEELKYLPSGLLKSESFTIEQDTNMKLSTKYSYSMNGKLQTYTDVHGKDQSLDYDHYGRLKVLSQGPLIVKLEYDEGNRLGQSIVHDTKKNTSLTTVLKYDEFGREIKRTTFQDSTLLYSLSQKEYDTENRVKVRELKDGSERLLRQEAFQYDSMGRLFYHEVQGTQLPVDERGRQINDQRYTFTEVGGLKQVTTNFQNGSQNIMGYTYSQDDPFQLVLVTNTHPDENPEITLEYDDNGCLIRDEESRILEYDTSGILRAVRDKDRNMLCQYYYDSHGRLLSQRVPGKPNHYLHYRGETLIAATEGDTKTSYISSGDHHWGQIVQKSDQTSTQLWTSDTHQSTLFWLNTSEPSQVHNQAYTPYGFYNSSQSIGRNGQWRDPLTGWYHLGNGYRVYNPVLMRFHSPDAWSPFTSGDINSYAYCCGDPINRIDPSGHFSVFGIQFTWRYLAQAIVGFALSVLAGILTDGASVAIEVGVDLGVAVASDVGTGAVYDVAAGKVPDFKSVGSDIIFGGVGNMVGRGLSLGASKAFKSVSETLEQLLIGAEKLRAAGGKPVMPSQMGTVRSFKRFKLQADQFDEFDSWNKMSAGDKKLFNKGLTEINTKIQEIQSREPWTWIQAKDLPNVGGKNGVASQKFIDFRRMFREERLSLRQAADRAGDMNFTKFKGSKPPQYEIRTSQGDRISFLIDKKSREVTILQVGGHS</sequence>
<reference evidence="1 2" key="1">
    <citation type="submission" date="2019-06" db="EMBL/GenBank/DDBJ databases">
        <title>Genome Sequence of the Brown Rot Fungal Pathogen Monilinia laxa.</title>
        <authorList>
            <person name="De Miccolis Angelini R.M."/>
            <person name="Landi L."/>
            <person name="Abate D."/>
            <person name="Pollastro S."/>
            <person name="Romanazzi G."/>
            <person name="Faretra F."/>
        </authorList>
    </citation>
    <scope>NUCLEOTIDE SEQUENCE [LARGE SCALE GENOMIC DNA]</scope>
    <source>
        <strain evidence="1 2">Mlax316</strain>
    </source>
</reference>